<keyword evidence="2" id="KW-1185">Reference proteome</keyword>
<reference evidence="1" key="1">
    <citation type="submission" date="2021-01" db="EMBL/GenBank/DDBJ databases">
        <title>Genomic Encyclopedia of Type Strains, Phase IV (KMG-IV): sequencing the most valuable type-strain genomes for metagenomic binning, comparative biology and taxonomic classification.</title>
        <authorList>
            <person name="Goeker M."/>
        </authorList>
    </citation>
    <scope>NUCLEOTIDE SEQUENCE</scope>
    <source>
        <strain evidence="1">DSM 23230</strain>
    </source>
</reference>
<dbReference type="EMBL" id="JAFBDQ010000007">
    <property type="protein sequence ID" value="MBM7556780.1"/>
    <property type="molecule type" value="Genomic_DNA"/>
</dbReference>
<proteinExistence type="predicted"/>
<gene>
    <name evidence="1" type="ORF">JOC47_001631</name>
</gene>
<accession>A0A938XSN8</accession>
<comment type="caution">
    <text evidence="1">The sequence shown here is derived from an EMBL/GenBank/DDBJ whole genome shotgun (WGS) entry which is preliminary data.</text>
</comment>
<evidence type="ECO:0000313" key="1">
    <source>
        <dbReference type="EMBL" id="MBM7556780.1"/>
    </source>
</evidence>
<evidence type="ECO:0000313" key="2">
    <source>
        <dbReference type="Proteomes" id="UP000774000"/>
    </source>
</evidence>
<dbReference type="RefSeq" id="WP_204701555.1">
    <property type="nucleotide sequence ID" value="NZ_JAFBDQ010000007.1"/>
</dbReference>
<organism evidence="1 2">
    <name type="scientific">Halanaerobacter jeridensis</name>
    <dbReference type="NCBI Taxonomy" id="706427"/>
    <lineage>
        <taxon>Bacteria</taxon>
        <taxon>Bacillati</taxon>
        <taxon>Bacillota</taxon>
        <taxon>Clostridia</taxon>
        <taxon>Halanaerobiales</taxon>
        <taxon>Halobacteroidaceae</taxon>
        <taxon>Halanaerobacter</taxon>
    </lineage>
</organism>
<dbReference type="Proteomes" id="UP000774000">
    <property type="component" value="Unassembled WGS sequence"/>
</dbReference>
<name>A0A938XSN8_9FIRM</name>
<sequence length="214" mass="24104">MDEKIVEIINKNQAEQEEVVDDKSYEEKIAASIRKVSLIIDGQLIEFSARTILDERLKIYLPDFFEVMSAEIAALKYPSARRPELIYTNPDTTINLSFNHTASELKSDITEDEMTGFKDYMLEVIQKMQPAAEILADGVEEINGQQLGFLEFVTPALDTDIYNFNFLVELQGRALICSFNCIAEKMADWKVAAKGMMQTVEIVSEEVKGGSLDG</sequence>
<protein>
    <submittedName>
        <fullName evidence="1">Uncharacterized protein</fullName>
    </submittedName>
</protein>
<dbReference type="AlphaFoldDB" id="A0A938XSN8"/>